<evidence type="ECO:0000313" key="2">
    <source>
        <dbReference type="Proteomes" id="UP000585507"/>
    </source>
</evidence>
<evidence type="ECO:0000313" key="1">
    <source>
        <dbReference type="EMBL" id="MBB5536341.1"/>
    </source>
</evidence>
<dbReference type="Gene3D" id="1.20.120.330">
    <property type="entry name" value="Nucleotidyltransferases domain 2"/>
    <property type="match status" value="1"/>
</dbReference>
<keyword evidence="2" id="KW-1185">Reference proteome</keyword>
<reference evidence="1 2" key="1">
    <citation type="submission" date="2020-08" db="EMBL/GenBank/DDBJ databases">
        <title>Genomic Encyclopedia of Type Strains, Phase IV (KMG-V): Genome sequencing to study the core and pangenomes of soil and plant-associated prokaryotes.</title>
        <authorList>
            <person name="Whitman W."/>
        </authorList>
    </citation>
    <scope>NUCLEOTIDE SEQUENCE [LARGE SCALE GENOMIC DNA]</scope>
    <source>
        <strain evidence="1 2">SEMIA 4084</strain>
    </source>
</reference>
<name>A0A7W8UBJ6_9HYPH</name>
<comment type="caution">
    <text evidence="1">The sequence shown here is derived from an EMBL/GenBank/DDBJ whole genome shotgun (WGS) entry which is preliminary data.</text>
</comment>
<accession>A0A7W8UBJ6</accession>
<dbReference type="RefSeq" id="WP_018329043.1">
    <property type="nucleotide sequence ID" value="NZ_JACHBK010000006.1"/>
</dbReference>
<dbReference type="AlphaFoldDB" id="A0A7W8UBJ6"/>
<dbReference type="Proteomes" id="UP000585507">
    <property type="component" value="Unassembled WGS sequence"/>
</dbReference>
<dbReference type="EMBL" id="JACHBK010000006">
    <property type="protein sequence ID" value="MBB5536341.1"/>
    <property type="molecule type" value="Genomic_DNA"/>
</dbReference>
<sequence length="125" mass="14091">MSTAYYALFHSLARECADLLVGTGDTRSDPAWVQVYRALEHGIAKNSCKAAATKPFPNGVLSFADTFVTMQEERHRADYDPEARFARPDVLVLIDNCEQAIRDLLAAPRSDRKAFAVWVLFQKKR</sequence>
<protein>
    <recommendedName>
        <fullName evidence="3">HEPN domain-containing protein</fullName>
    </recommendedName>
</protein>
<gene>
    <name evidence="1" type="ORF">GGD55_003048</name>
</gene>
<evidence type="ECO:0008006" key="3">
    <source>
        <dbReference type="Google" id="ProtNLM"/>
    </source>
</evidence>
<organism evidence="1 2">
    <name type="scientific">Rhizobium giardinii</name>
    <dbReference type="NCBI Taxonomy" id="56731"/>
    <lineage>
        <taxon>Bacteria</taxon>
        <taxon>Pseudomonadati</taxon>
        <taxon>Pseudomonadota</taxon>
        <taxon>Alphaproteobacteria</taxon>
        <taxon>Hyphomicrobiales</taxon>
        <taxon>Rhizobiaceae</taxon>
        <taxon>Rhizobium/Agrobacterium group</taxon>
        <taxon>Rhizobium</taxon>
    </lineage>
</organism>
<proteinExistence type="predicted"/>